<gene>
    <name evidence="1" type="ORF">GCM10007962_17220</name>
</gene>
<keyword evidence="2" id="KW-1185">Reference proteome</keyword>
<evidence type="ECO:0000313" key="1">
    <source>
        <dbReference type="EMBL" id="GGK23605.1"/>
    </source>
</evidence>
<reference evidence="1" key="1">
    <citation type="journal article" date="2014" name="Int. J. Syst. Evol. Microbiol.">
        <title>Complete genome sequence of Corynebacterium casei LMG S-19264T (=DSM 44701T), isolated from a smear-ripened cheese.</title>
        <authorList>
            <consortium name="US DOE Joint Genome Institute (JGI-PGF)"/>
            <person name="Walter F."/>
            <person name="Albersmeier A."/>
            <person name="Kalinowski J."/>
            <person name="Ruckert C."/>
        </authorList>
    </citation>
    <scope>NUCLEOTIDE SEQUENCE</scope>
    <source>
        <strain evidence="1">JCM 12862</strain>
    </source>
</reference>
<reference evidence="1" key="2">
    <citation type="submission" date="2020-09" db="EMBL/GenBank/DDBJ databases">
        <authorList>
            <person name="Sun Q."/>
            <person name="Ohkuma M."/>
        </authorList>
    </citation>
    <scope>NUCLEOTIDE SEQUENCE</scope>
    <source>
        <strain evidence="1">JCM 12862</strain>
    </source>
</reference>
<organism evidence="1 2">
    <name type="scientific">Yeosuana aromativorans</name>
    <dbReference type="NCBI Taxonomy" id="288019"/>
    <lineage>
        <taxon>Bacteria</taxon>
        <taxon>Pseudomonadati</taxon>
        <taxon>Bacteroidota</taxon>
        <taxon>Flavobacteriia</taxon>
        <taxon>Flavobacteriales</taxon>
        <taxon>Flavobacteriaceae</taxon>
        <taxon>Yeosuana</taxon>
    </lineage>
</organism>
<dbReference type="AlphaFoldDB" id="A0A8J3FJG6"/>
<dbReference type="EMBL" id="BMNR01000003">
    <property type="protein sequence ID" value="GGK23605.1"/>
    <property type="molecule type" value="Genomic_DNA"/>
</dbReference>
<evidence type="ECO:0000313" key="2">
    <source>
        <dbReference type="Proteomes" id="UP000612329"/>
    </source>
</evidence>
<protein>
    <submittedName>
        <fullName evidence="1">Uncharacterized protein</fullName>
    </submittedName>
</protein>
<name>A0A8J3FJG6_9FLAO</name>
<proteinExistence type="predicted"/>
<comment type="caution">
    <text evidence="1">The sequence shown here is derived from an EMBL/GenBank/DDBJ whole genome shotgun (WGS) entry which is preliminary data.</text>
</comment>
<sequence length="138" mass="15428">MLLISLTILDKGCVGNQVDQDTISVEYTAHSRGVYNHIVINNKTISVVDKRNTKPTVKPCNQSDWQNIIDLLKTVDVENISKLKAPTEARFYDGAAIANLKINYDGKTYETTSFDHGHPPKEIESLVKEILSIAKNIE</sequence>
<accession>A0A8J3FJG6</accession>
<dbReference type="Proteomes" id="UP000612329">
    <property type="component" value="Unassembled WGS sequence"/>
</dbReference>
<dbReference type="RefSeq" id="WP_229669489.1">
    <property type="nucleotide sequence ID" value="NZ_BMNR01000003.1"/>
</dbReference>